<evidence type="ECO:0008006" key="4">
    <source>
        <dbReference type="Google" id="ProtNLM"/>
    </source>
</evidence>
<reference evidence="2 3" key="2">
    <citation type="submission" date="2008-11" db="EMBL/GenBank/DDBJ databases">
        <authorList>
            <person name="Fulton L."/>
            <person name="Clifton S."/>
            <person name="Fulton B."/>
            <person name="Xu J."/>
            <person name="Minx P."/>
            <person name="Pepin K.H."/>
            <person name="Johnson M."/>
            <person name="Bhonagiri V."/>
            <person name="Nash W.E."/>
            <person name="Mardis E.R."/>
            <person name="Wilson R.K."/>
        </authorList>
    </citation>
    <scope>NUCLEOTIDE SEQUENCE [LARGE SCALE GENOMIC DNA]</scope>
    <source>
        <strain evidence="2 3">ATCC 43243</strain>
    </source>
</reference>
<evidence type="ECO:0000313" key="2">
    <source>
        <dbReference type="EMBL" id="EEC56243.1"/>
    </source>
</evidence>
<dbReference type="eggNOG" id="COG2856">
    <property type="taxonomic scope" value="Bacteria"/>
</dbReference>
<gene>
    <name evidence="2" type="ORF">BACPEC_02750</name>
</gene>
<dbReference type="STRING" id="483218.BACPEC_02750"/>
<keyword evidence="1" id="KW-0472">Membrane</keyword>
<comment type="caution">
    <text evidence="2">The sequence shown here is derived from an EMBL/GenBank/DDBJ whole genome shotgun (WGS) entry which is preliminary data.</text>
</comment>
<evidence type="ECO:0000313" key="3">
    <source>
        <dbReference type="Proteomes" id="UP000003136"/>
    </source>
</evidence>
<protein>
    <recommendedName>
        <fullName evidence="4">IrrE N-terminal-like domain-containing protein</fullName>
    </recommendedName>
</protein>
<dbReference type="Proteomes" id="UP000003136">
    <property type="component" value="Unassembled WGS sequence"/>
</dbReference>
<organism evidence="2 3">
    <name type="scientific">[Bacteroides] pectinophilus ATCC 43243</name>
    <dbReference type="NCBI Taxonomy" id="483218"/>
    <lineage>
        <taxon>Bacteria</taxon>
        <taxon>Bacillati</taxon>
        <taxon>Bacillota</taxon>
        <taxon>Clostridia</taxon>
        <taxon>Eubacteriales</taxon>
    </lineage>
</organism>
<reference evidence="2 3" key="1">
    <citation type="submission" date="2008-11" db="EMBL/GenBank/DDBJ databases">
        <title>Draft genome sequence of Bacteroides pectinophilus (ATCC 43243).</title>
        <authorList>
            <person name="Sudarsanam P."/>
            <person name="Ley R."/>
            <person name="Guruge J."/>
            <person name="Turnbaugh P.J."/>
            <person name="Mahowald M."/>
            <person name="Liep D."/>
            <person name="Gordon J."/>
        </authorList>
    </citation>
    <scope>NUCLEOTIDE SEQUENCE [LARGE SCALE GENOMIC DNA]</scope>
    <source>
        <strain evidence="2 3">ATCC 43243</strain>
    </source>
</reference>
<dbReference type="HOGENOM" id="CLU_1755196_0_0_9"/>
<sequence length="148" mass="16726">MYANFAPLITATLTVAIFLLSLLSLKTKGVLKALFVLSIITVNISKGIETKPYNAERLKGYLPELRGMTVKKPEEFLPRMREIFAECGVAFVLLPHLKNSGVNGAVKWVSEDRVVLAMNNRGLDADKFWFSLFHEIKHVLQQNKNCIY</sequence>
<keyword evidence="1" id="KW-0812">Transmembrane</keyword>
<keyword evidence="1" id="KW-1133">Transmembrane helix</keyword>
<accession>B7AVK2</accession>
<name>B7AVK2_9FIRM</name>
<feature type="transmembrane region" description="Helical" evidence="1">
    <location>
        <begin position="6"/>
        <end position="25"/>
    </location>
</feature>
<dbReference type="AlphaFoldDB" id="B7AVK2"/>
<evidence type="ECO:0000256" key="1">
    <source>
        <dbReference type="SAM" id="Phobius"/>
    </source>
</evidence>
<keyword evidence="3" id="KW-1185">Reference proteome</keyword>
<proteinExistence type="predicted"/>
<dbReference type="EMBL" id="ABVQ01000037">
    <property type="protein sequence ID" value="EEC56243.1"/>
    <property type="molecule type" value="Genomic_DNA"/>
</dbReference>